<dbReference type="PROSITE" id="PS51257">
    <property type="entry name" value="PROKAR_LIPOPROTEIN"/>
    <property type="match status" value="1"/>
</dbReference>
<proteinExistence type="predicted"/>
<keyword evidence="1" id="KW-0812">Transmembrane</keyword>
<keyword evidence="2" id="KW-1185">Reference proteome</keyword>
<name>A0A915C3Y7_PARUN</name>
<protein>
    <submittedName>
        <fullName evidence="3">Uncharacterized protein</fullName>
    </submittedName>
</protein>
<reference evidence="3" key="1">
    <citation type="submission" date="2022-11" db="UniProtKB">
        <authorList>
            <consortium name="WormBaseParasite"/>
        </authorList>
    </citation>
    <scope>IDENTIFICATION</scope>
</reference>
<accession>A0A915C3Y7</accession>
<evidence type="ECO:0000256" key="1">
    <source>
        <dbReference type="SAM" id="Phobius"/>
    </source>
</evidence>
<organism evidence="2 3">
    <name type="scientific">Parascaris univalens</name>
    <name type="common">Nematode worm</name>
    <dbReference type="NCBI Taxonomy" id="6257"/>
    <lineage>
        <taxon>Eukaryota</taxon>
        <taxon>Metazoa</taxon>
        <taxon>Ecdysozoa</taxon>
        <taxon>Nematoda</taxon>
        <taxon>Chromadorea</taxon>
        <taxon>Rhabditida</taxon>
        <taxon>Spirurina</taxon>
        <taxon>Ascaridomorpha</taxon>
        <taxon>Ascaridoidea</taxon>
        <taxon>Ascarididae</taxon>
        <taxon>Parascaris</taxon>
    </lineage>
</organism>
<evidence type="ECO:0000313" key="2">
    <source>
        <dbReference type="Proteomes" id="UP000887569"/>
    </source>
</evidence>
<keyword evidence="1" id="KW-0472">Membrane</keyword>
<keyword evidence="1" id="KW-1133">Transmembrane helix</keyword>
<dbReference type="Proteomes" id="UP000887569">
    <property type="component" value="Unplaced"/>
</dbReference>
<dbReference type="AlphaFoldDB" id="A0A915C3Y7"/>
<sequence length="41" mass="4992">MMRRVCSDGRFYSIRLSYSEFHSFFVWSLYGCILNCRLFLS</sequence>
<evidence type="ECO:0000313" key="3">
    <source>
        <dbReference type="WBParaSite" id="PgR082_g015_t04"/>
    </source>
</evidence>
<feature type="transmembrane region" description="Helical" evidence="1">
    <location>
        <begin position="21"/>
        <end position="40"/>
    </location>
</feature>
<dbReference type="WBParaSite" id="PgR082_g015_t04">
    <property type="protein sequence ID" value="PgR082_g015_t04"/>
    <property type="gene ID" value="PgR082_g015"/>
</dbReference>